<evidence type="ECO:0000313" key="2">
    <source>
        <dbReference type="Proteomes" id="UP000054776"/>
    </source>
</evidence>
<organism evidence="1 2">
    <name type="scientific">Trichinella spiralis</name>
    <name type="common">Trichina worm</name>
    <dbReference type="NCBI Taxonomy" id="6334"/>
    <lineage>
        <taxon>Eukaryota</taxon>
        <taxon>Metazoa</taxon>
        <taxon>Ecdysozoa</taxon>
        <taxon>Nematoda</taxon>
        <taxon>Enoplea</taxon>
        <taxon>Dorylaimia</taxon>
        <taxon>Trichinellida</taxon>
        <taxon>Trichinellidae</taxon>
        <taxon>Trichinella</taxon>
    </lineage>
</organism>
<dbReference type="AlphaFoldDB" id="A0A0V1BVK9"/>
<dbReference type="InParanoid" id="A0A0V1BVK9"/>
<name>A0A0V1BVK9_TRISP</name>
<comment type="caution">
    <text evidence="1">The sequence shown here is derived from an EMBL/GenBank/DDBJ whole genome shotgun (WGS) entry which is preliminary data.</text>
</comment>
<gene>
    <name evidence="1" type="ORF">T01_2748</name>
</gene>
<reference evidence="1 2" key="1">
    <citation type="submission" date="2015-01" db="EMBL/GenBank/DDBJ databases">
        <title>Evolution of Trichinella species and genotypes.</title>
        <authorList>
            <person name="Korhonen P.K."/>
            <person name="Edoardo P."/>
            <person name="Giuseppe L.R."/>
            <person name="Gasser R.B."/>
        </authorList>
    </citation>
    <scope>NUCLEOTIDE SEQUENCE [LARGE SCALE GENOMIC DNA]</scope>
    <source>
        <strain evidence="1">ISS3</strain>
    </source>
</reference>
<proteinExistence type="predicted"/>
<accession>A0A0V1BVK9</accession>
<keyword evidence="2" id="KW-1185">Reference proteome</keyword>
<sequence>MLIRPSVRPPVRTSWSLKTGLEPLARVYSPHGKNTYRRFNSSALSVAKCCFIIPVYTRILPTGEVQKRQPILRFQQSTFQLLITTDQCIGVVY</sequence>
<dbReference type="Proteomes" id="UP000054776">
    <property type="component" value="Unassembled WGS sequence"/>
</dbReference>
<protein>
    <submittedName>
        <fullName evidence="1">Uncharacterized protein</fullName>
    </submittedName>
</protein>
<evidence type="ECO:0000313" key="1">
    <source>
        <dbReference type="EMBL" id="KRY41193.1"/>
    </source>
</evidence>
<dbReference type="EMBL" id="JYDH01000009">
    <property type="protein sequence ID" value="KRY41193.1"/>
    <property type="molecule type" value="Genomic_DNA"/>
</dbReference>